<dbReference type="InterPro" id="IPR009577">
    <property type="entry name" value="Sm_multidrug_ex"/>
</dbReference>
<feature type="transmembrane region" description="Helical" evidence="1">
    <location>
        <begin position="128"/>
        <end position="157"/>
    </location>
</feature>
<evidence type="ECO:0000313" key="2">
    <source>
        <dbReference type="EMBL" id="OGZ64458.1"/>
    </source>
</evidence>
<comment type="caution">
    <text evidence="2">The sequence shown here is derived from an EMBL/GenBank/DDBJ whole genome shotgun (WGS) entry which is preliminary data.</text>
</comment>
<dbReference type="STRING" id="1802200.A2812_03250"/>
<sequence length="158" mass="18347">MQQEIFTILFAASPVLELRGAIPFAVVHYDFSIYKALALGIFGNMLPVIPFLFFLQKFSEYLMRKWYYFNRLMTWLFERFQKKHKGHFENWEWSLLALFIFVAIPLPFTGAWSGVIASYLFGLPFWKSVLAIFLGILCSGLIVACVMYLGILGVNFVF</sequence>
<protein>
    <recommendedName>
        <fullName evidence="4">Ligand-binding protein SH3</fullName>
    </recommendedName>
</protein>
<dbReference type="Proteomes" id="UP000177190">
    <property type="component" value="Unassembled WGS sequence"/>
</dbReference>
<feature type="transmembrane region" description="Helical" evidence="1">
    <location>
        <begin position="36"/>
        <end position="55"/>
    </location>
</feature>
<gene>
    <name evidence="2" type="ORF">A2812_03250</name>
</gene>
<keyword evidence="1" id="KW-0472">Membrane</keyword>
<dbReference type="PANTHER" id="PTHR36007:SF2">
    <property type="entry name" value="TRANSPORT PROTEIN-RELATED"/>
    <property type="match status" value="1"/>
</dbReference>
<reference evidence="2 3" key="1">
    <citation type="journal article" date="2016" name="Nat. Commun.">
        <title>Thousands of microbial genomes shed light on interconnected biogeochemical processes in an aquifer system.</title>
        <authorList>
            <person name="Anantharaman K."/>
            <person name="Brown C.T."/>
            <person name="Hug L.A."/>
            <person name="Sharon I."/>
            <person name="Castelle C.J."/>
            <person name="Probst A.J."/>
            <person name="Thomas B.C."/>
            <person name="Singh A."/>
            <person name="Wilkins M.J."/>
            <person name="Karaoz U."/>
            <person name="Brodie E.L."/>
            <person name="Williams K.H."/>
            <person name="Hubbard S.S."/>
            <person name="Banfield J.F."/>
        </authorList>
    </citation>
    <scope>NUCLEOTIDE SEQUENCE [LARGE SCALE GENOMIC DNA]</scope>
</reference>
<organism evidence="2 3">
    <name type="scientific">Candidatus Staskawiczbacteria bacterium RIFCSPHIGHO2_01_FULL_36_16</name>
    <dbReference type="NCBI Taxonomy" id="1802200"/>
    <lineage>
        <taxon>Bacteria</taxon>
        <taxon>Candidatus Staskawicziibacteriota</taxon>
    </lineage>
</organism>
<feature type="transmembrane region" description="Helical" evidence="1">
    <location>
        <begin position="93"/>
        <end position="122"/>
    </location>
</feature>
<evidence type="ECO:0000256" key="1">
    <source>
        <dbReference type="SAM" id="Phobius"/>
    </source>
</evidence>
<evidence type="ECO:0008006" key="4">
    <source>
        <dbReference type="Google" id="ProtNLM"/>
    </source>
</evidence>
<evidence type="ECO:0000313" key="3">
    <source>
        <dbReference type="Proteomes" id="UP000177190"/>
    </source>
</evidence>
<accession>A0A1G2HRE1</accession>
<dbReference type="Pfam" id="PF06695">
    <property type="entry name" value="Sm_multidrug_ex"/>
    <property type="match status" value="1"/>
</dbReference>
<keyword evidence="1" id="KW-0812">Transmembrane</keyword>
<keyword evidence="1" id="KW-1133">Transmembrane helix</keyword>
<name>A0A1G2HRE1_9BACT</name>
<dbReference type="PANTHER" id="PTHR36007">
    <property type="entry name" value="TRANSPORT PROTEIN-RELATED"/>
    <property type="match status" value="1"/>
</dbReference>
<dbReference type="AlphaFoldDB" id="A0A1G2HRE1"/>
<proteinExistence type="predicted"/>
<dbReference type="EMBL" id="MHOM01000022">
    <property type="protein sequence ID" value="OGZ64458.1"/>
    <property type="molecule type" value="Genomic_DNA"/>
</dbReference>